<evidence type="ECO:0000313" key="1">
    <source>
        <dbReference type="EMBL" id="SCF45727.1"/>
    </source>
</evidence>
<dbReference type="Proteomes" id="UP000198551">
    <property type="component" value="Unassembled WGS sequence"/>
</dbReference>
<name>A0A1C5AKI3_9ACTN</name>
<dbReference type="EMBL" id="FMCV01000037">
    <property type="protein sequence ID" value="SCF45727.1"/>
    <property type="molecule type" value="Genomic_DNA"/>
</dbReference>
<reference evidence="2" key="1">
    <citation type="submission" date="2016-06" db="EMBL/GenBank/DDBJ databases">
        <authorList>
            <person name="Varghese N."/>
        </authorList>
    </citation>
    <scope>NUCLEOTIDE SEQUENCE [LARGE SCALE GENOMIC DNA]</scope>
    <source>
        <strain evidence="2">DSM 45555</strain>
    </source>
</reference>
<gene>
    <name evidence="1" type="ORF">GA0070215_1376</name>
</gene>
<sequence length="292" mass="32055">MSQRTGTVKRTIAEVVAERKTQMSPGATFVEAFAKDGFDTSVDYDVTITDSLTSSRRKPRYPSRNMLKVVDLSRDPQDYHWHESPPRPDDPAVDGADLRREAANHFHRSPIPPLLTTTAWVQVPDTLWEDPVSFAQFIDYRLVVRLATAENHTILRGEGGLLTMPDLGRLTDPGPFASTILAACNEVEQMGSTADGLIVNPADYYRLLGSGSLMRDVEDNGVFIVRTRLVDPGTAIVGDFGHGALLFDAGRSTIGFAEPPPGTFAEPGVALRAEIWERVVVNLPTCFFVVTL</sequence>
<dbReference type="RefSeq" id="WP_091051396.1">
    <property type="nucleotide sequence ID" value="NZ_FMCV01000037.1"/>
</dbReference>
<dbReference type="SUPFAM" id="SSF56563">
    <property type="entry name" value="Major capsid protein gp5"/>
    <property type="match status" value="1"/>
</dbReference>
<dbReference type="AlphaFoldDB" id="A0A1C5AKI3"/>
<accession>A0A1C5AKI3</accession>
<evidence type="ECO:0008006" key="3">
    <source>
        <dbReference type="Google" id="ProtNLM"/>
    </source>
</evidence>
<organism evidence="1 2">
    <name type="scientific">Micromonospora marina</name>
    <dbReference type="NCBI Taxonomy" id="307120"/>
    <lineage>
        <taxon>Bacteria</taxon>
        <taxon>Bacillati</taxon>
        <taxon>Actinomycetota</taxon>
        <taxon>Actinomycetes</taxon>
        <taxon>Micromonosporales</taxon>
        <taxon>Micromonosporaceae</taxon>
        <taxon>Micromonospora</taxon>
    </lineage>
</organism>
<protein>
    <recommendedName>
        <fullName evidence="3">Phage major capsid protein, HK97 family</fullName>
    </recommendedName>
</protein>
<keyword evidence="2" id="KW-1185">Reference proteome</keyword>
<dbReference type="NCBIfam" id="NF041188">
    <property type="entry name" value="encap_f3"/>
    <property type="match status" value="1"/>
</dbReference>
<proteinExistence type="predicted"/>
<evidence type="ECO:0000313" key="2">
    <source>
        <dbReference type="Proteomes" id="UP000198551"/>
    </source>
</evidence>